<feature type="transmembrane region" description="Helical" evidence="7">
    <location>
        <begin position="447"/>
        <end position="468"/>
    </location>
</feature>
<evidence type="ECO:0000256" key="4">
    <source>
        <dbReference type="ARBA" id="ARBA00022989"/>
    </source>
</evidence>
<dbReference type="InterPro" id="IPR018393">
    <property type="entry name" value="NADHpl_OxRdtase_5_subgr"/>
</dbReference>
<dbReference type="GO" id="GO:0015990">
    <property type="term" value="P:electron transport coupled proton transport"/>
    <property type="evidence" value="ECO:0007669"/>
    <property type="project" value="TreeGrafter"/>
</dbReference>
<feature type="transmembrane region" description="Helical" evidence="7">
    <location>
        <begin position="170"/>
        <end position="188"/>
    </location>
</feature>
<accession>A0A7D3XTA0</accession>
<feature type="transmembrane region" description="Helical" evidence="7">
    <location>
        <begin position="208"/>
        <end position="226"/>
    </location>
</feature>
<comment type="subcellular location">
    <subcellularLocation>
        <location evidence="1">Cell membrane</location>
        <topology evidence="1">Multi-pass membrane protein</topology>
    </subcellularLocation>
    <subcellularLocation>
        <location evidence="6">Membrane</location>
        <topology evidence="6">Multi-pass membrane protein</topology>
    </subcellularLocation>
</comment>
<dbReference type="EMBL" id="CP048104">
    <property type="protein sequence ID" value="QKG85708.1"/>
    <property type="molecule type" value="Genomic_DNA"/>
</dbReference>
<evidence type="ECO:0000256" key="7">
    <source>
        <dbReference type="SAM" id="Phobius"/>
    </source>
</evidence>
<feature type="transmembrane region" description="Helical" evidence="7">
    <location>
        <begin position="333"/>
        <end position="353"/>
    </location>
</feature>
<dbReference type="NCBIfam" id="NF005141">
    <property type="entry name" value="PRK06590.1"/>
    <property type="match status" value="1"/>
</dbReference>
<keyword evidence="3 6" id="KW-0812">Transmembrane</keyword>
<feature type="transmembrane region" description="Helical" evidence="7">
    <location>
        <begin position="280"/>
        <end position="298"/>
    </location>
</feature>
<proteinExistence type="inferred from homology"/>
<feature type="transmembrane region" description="Helical" evidence="7">
    <location>
        <begin position="138"/>
        <end position="158"/>
    </location>
</feature>
<feature type="transmembrane region" description="Helical" evidence="7">
    <location>
        <begin position="596"/>
        <end position="620"/>
    </location>
</feature>
<dbReference type="PRINTS" id="PR01434">
    <property type="entry name" value="NADHDHGNASE5"/>
</dbReference>
<feature type="transmembrane region" description="Helical" evidence="7">
    <location>
        <begin position="33"/>
        <end position="54"/>
    </location>
</feature>
<dbReference type="AlphaFoldDB" id="A0A7D3XTA0"/>
<dbReference type="GO" id="GO:0003954">
    <property type="term" value="F:NADH dehydrogenase activity"/>
    <property type="evidence" value="ECO:0007669"/>
    <property type="project" value="TreeGrafter"/>
</dbReference>
<dbReference type="PANTHER" id="PTHR42829:SF2">
    <property type="entry name" value="NADH-UBIQUINONE OXIDOREDUCTASE CHAIN 5"/>
    <property type="match status" value="1"/>
</dbReference>
<dbReference type="Pfam" id="PF00662">
    <property type="entry name" value="Proton_antipo_N"/>
    <property type="match status" value="1"/>
</dbReference>
<evidence type="ECO:0000259" key="8">
    <source>
        <dbReference type="Pfam" id="PF00361"/>
    </source>
</evidence>
<reference evidence="10 11" key="1">
    <citation type="submission" date="2020-01" db="EMBL/GenBank/DDBJ databases">
        <authorList>
            <person name="Gulvik C.A."/>
            <person name="Batra D.G."/>
        </authorList>
    </citation>
    <scope>NUCLEOTIDE SEQUENCE [LARGE SCALE GENOMIC DNA]</scope>
    <source>
        <strain evidence="10 11">W9323</strain>
    </source>
</reference>
<name>A0A7D3XTA0_9BACL</name>
<dbReference type="GO" id="GO:0042773">
    <property type="term" value="P:ATP synthesis coupled electron transport"/>
    <property type="evidence" value="ECO:0007669"/>
    <property type="project" value="InterPro"/>
</dbReference>
<dbReference type="PRINTS" id="PR01435">
    <property type="entry name" value="NPOXDRDTASE5"/>
</dbReference>
<dbReference type="InterPro" id="IPR001516">
    <property type="entry name" value="Proton_antipo_N"/>
</dbReference>
<keyword evidence="5 7" id="KW-0472">Membrane</keyword>
<keyword evidence="11" id="KW-1185">Reference proteome</keyword>
<feature type="transmembrane region" description="Helical" evidence="7">
    <location>
        <begin position="373"/>
        <end position="391"/>
    </location>
</feature>
<evidence type="ECO:0000256" key="5">
    <source>
        <dbReference type="ARBA" id="ARBA00023136"/>
    </source>
</evidence>
<feature type="domain" description="NADH:quinone oxidoreductase/Mrp antiporter transmembrane" evidence="8">
    <location>
        <begin position="132"/>
        <end position="422"/>
    </location>
</feature>
<dbReference type="NCBIfam" id="TIGR01974">
    <property type="entry name" value="NDH_I_L"/>
    <property type="match status" value="1"/>
</dbReference>
<evidence type="ECO:0000256" key="3">
    <source>
        <dbReference type="ARBA" id="ARBA00022692"/>
    </source>
</evidence>
<feature type="transmembrane region" description="Helical" evidence="7">
    <location>
        <begin position="113"/>
        <end position="132"/>
    </location>
</feature>
<evidence type="ECO:0000256" key="6">
    <source>
        <dbReference type="RuleBase" id="RU000320"/>
    </source>
</evidence>
<protein>
    <submittedName>
        <fullName evidence="10">NADH-quinone oxidoreductase subunit L</fullName>
    </submittedName>
</protein>
<feature type="transmembrane region" description="Helical" evidence="7">
    <location>
        <begin position="495"/>
        <end position="517"/>
    </location>
</feature>
<feature type="transmembrane region" description="Helical" evidence="7">
    <location>
        <begin position="74"/>
        <end position="101"/>
    </location>
</feature>
<evidence type="ECO:0000256" key="2">
    <source>
        <dbReference type="ARBA" id="ARBA00008483"/>
    </source>
</evidence>
<dbReference type="Pfam" id="PF00361">
    <property type="entry name" value="Proton_antipo_M"/>
    <property type="match status" value="1"/>
</dbReference>
<evidence type="ECO:0000256" key="1">
    <source>
        <dbReference type="ARBA" id="ARBA00004651"/>
    </source>
</evidence>
<dbReference type="RefSeq" id="WP_173224640.1">
    <property type="nucleotide sequence ID" value="NZ_CP048104.1"/>
</dbReference>
<dbReference type="KEGG" id="kpul:GXN76_15440"/>
<feature type="transmembrane region" description="Helical" evidence="7">
    <location>
        <begin position="305"/>
        <end position="327"/>
    </location>
</feature>
<dbReference type="InterPro" id="IPR001750">
    <property type="entry name" value="ND/Mrp_TM"/>
</dbReference>
<feature type="transmembrane region" description="Helical" evidence="7">
    <location>
        <begin position="411"/>
        <end position="435"/>
    </location>
</feature>
<feature type="transmembrane region" description="Helical" evidence="7">
    <location>
        <begin position="247"/>
        <end position="268"/>
    </location>
</feature>
<dbReference type="InterPro" id="IPR003945">
    <property type="entry name" value="NU5C-like"/>
</dbReference>
<evidence type="ECO:0000259" key="9">
    <source>
        <dbReference type="Pfam" id="PF00662"/>
    </source>
</evidence>
<organism evidence="10 11">
    <name type="scientific">Kroppenstedtia pulmonis</name>
    <dbReference type="NCBI Taxonomy" id="1380685"/>
    <lineage>
        <taxon>Bacteria</taxon>
        <taxon>Bacillati</taxon>
        <taxon>Bacillota</taxon>
        <taxon>Bacilli</taxon>
        <taxon>Bacillales</taxon>
        <taxon>Thermoactinomycetaceae</taxon>
        <taxon>Kroppenstedtia</taxon>
    </lineage>
</organism>
<dbReference type="Proteomes" id="UP000503088">
    <property type="component" value="Chromosome"/>
</dbReference>
<gene>
    <name evidence="10" type="primary">nuoL</name>
    <name evidence="10" type="ORF">GXN76_15440</name>
</gene>
<sequence length="621" mass="67449">MLEIAWMIPLFPLLAFLLLVGGRRVLGEKAAAWIGSLAVFASLALSLGVLTTRISGSESHLSVFPWLRFGETVVHFGIEVGHLNALMLLIVSLVSFLVNVYSAGYMKGDERVPAFYAYLGLFTFSMLGLVLSPNLLQLYIFWELVGVCSFLLIGFWYVKPQAIQAAKKAFIMTRIGDVGLFIAMLLLFWQTGSLDLSRIVEAVQDGEIPSETVTWAAVLILVGAVGKSGQFPLHTWLPDAMEGPTPVSALIHAATMVAAGVYLVARTFPLFDASPVAMDAVAYVGAFTAVFAATIALTQNDIKRVLAYSTVSQLGFMMFALGSGGYVAGVFHLMTHAFFKALLFLGAGAVMVALHHQQDIRKMGGLWSTHKGVGWLFLIGCLAIAGIPPFSGFFSKDEILMTAYLDGRMGVFVLGLVAAFFTAFYMFRLFFLVFAGEKRDHGKVEPVPAVMIWPMGVLAVLAVVAGFVEYPVPLLSAWLTNGVPFSGAPEGDGPVWIPVIATLVSVAGIFLAWAVYVKQALARDQVRKGLPWVYQVVANRYYVDEFYQAVILLPYKGLSLFLRGFDRWVVAGLVRMVSRIFWGVGRWGAALQNGQVQAYALVGVIGLVVIIVSLTAGRLLP</sequence>
<feature type="transmembrane region" description="Helical" evidence="7">
    <location>
        <begin position="6"/>
        <end position="26"/>
    </location>
</feature>
<keyword evidence="4 7" id="KW-1133">Transmembrane helix</keyword>
<evidence type="ECO:0000313" key="10">
    <source>
        <dbReference type="EMBL" id="QKG85708.1"/>
    </source>
</evidence>
<feature type="domain" description="NADH-Ubiquinone oxidoreductase (complex I) chain 5 N-terminal" evidence="9">
    <location>
        <begin position="66"/>
        <end position="116"/>
    </location>
</feature>
<evidence type="ECO:0000313" key="11">
    <source>
        <dbReference type="Proteomes" id="UP000503088"/>
    </source>
</evidence>
<comment type="similarity">
    <text evidence="2">Belongs to the CPA3 antiporters (TC 2.A.63) subunit A family.</text>
</comment>
<dbReference type="PANTHER" id="PTHR42829">
    <property type="entry name" value="NADH-UBIQUINONE OXIDOREDUCTASE CHAIN 5"/>
    <property type="match status" value="1"/>
</dbReference>
<dbReference type="GO" id="GO:0008137">
    <property type="term" value="F:NADH dehydrogenase (ubiquinone) activity"/>
    <property type="evidence" value="ECO:0007669"/>
    <property type="project" value="InterPro"/>
</dbReference>
<dbReference type="GO" id="GO:0005886">
    <property type="term" value="C:plasma membrane"/>
    <property type="evidence" value="ECO:0007669"/>
    <property type="project" value="UniProtKB-SubCell"/>
</dbReference>
<dbReference type="Gene3D" id="1.20.5.2700">
    <property type="match status" value="1"/>
</dbReference>